<organism evidence="2 3">
    <name type="scientific">Friedmanniomyces endolithicus</name>
    <dbReference type="NCBI Taxonomy" id="329885"/>
    <lineage>
        <taxon>Eukaryota</taxon>
        <taxon>Fungi</taxon>
        <taxon>Dikarya</taxon>
        <taxon>Ascomycota</taxon>
        <taxon>Pezizomycotina</taxon>
        <taxon>Dothideomycetes</taxon>
        <taxon>Dothideomycetidae</taxon>
        <taxon>Mycosphaerellales</taxon>
        <taxon>Teratosphaeriaceae</taxon>
        <taxon>Friedmanniomyces</taxon>
    </lineage>
</organism>
<keyword evidence="1" id="KW-0732">Signal</keyword>
<evidence type="ECO:0000256" key="1">
    <source>
        <dbReference type="SAM" id="SignalP"/>
    </source>
</evidence>
<dbReference type="AlphaFoldDB" id="A0A4U0V4M9"/>
<dbReference type="GO" id="GO:0001735">
    <property type="term" value="F:prenylcysteine oxidase activity"/>
    <property type="evidence" value="ECO:0007669"/>
    <property type="project" value="InterPro"/>
</dbReference>
<comment type="caution">
    <text evidence="2">The sequence shown here is derived from an EMBL/GenBank/DDBJ whole genome shotgun (WGS) entry which is preliminary data.</text>
</comment>
<dbReference type="InterPro" id="IPR036188">
    <property type="entry name" value="FAD/NAD-bd_sf"/>
</dbReference>
<dbReference type="OrthoDB" id="437369at2759"/>
<dbReference type="Proteomes" id="UP000310066">
    <property type="component" value="Unassembled WGS sequence"/>
</dbReference>
<dbReference type="PANTHER" id="PTHR15944">
    <property type="entry name" value="FARNESYLCYSTEINE LYASE"/>
    <property type="match status" value="1"/>
</dbReference>
<evidence type="ECO:0000313" key="3">
    <source>
        <dbReference type="Proteomes" id="UP000310066"/>
    </source>
</evidence>
<evidence type="ECO:0000313" key="2">
    <source>
        <dbReference type="EMBL" id="TKA43670.1"/>
    </source>
</evidence>
<proteinExistence type="predicted"/>
<dbReference type="PANTHER" id="PTHR15944:SF0">
    <property type="entry name" value="PRENYLCYSTEINE LYASE DOMAIN-CONTAINING PROTEIN"/>
    <property type="match status" value="1"/>
</dbReference>
<feature type="signal peptide" evidence="1">
    <location>
        <begin position="1"/>
        <end position="18"/>
    </location>
</feature>
<reference evidence="2 3" key="1">
    <citation type="submission" date="2017-03" db="EMBL/GenBank/DDBJ databases">
        <title>Genomes of endolithic fungi from Antarctica.</title>
        <authorList>
            <person name="Coleine C."/>
            <person name="Masonjones S."/>
            <person name="Stajich J.E."/>
        </authorList>
    </citation>
    <scope>NUCLEOTIDE SEQUENCE [LARGE SCALE GENOMIC DNA]</scope>
    <source>
        <strain evidence="2 3">CCFEE 5311</strain>
    </source>
</reference>
<dbReference type="EMBL" id="NAJP01000018">
    <property type="protein sequence ID" value="TKA43670.1"/>
    <property type="molecule type" value="Genomic_DNA"/>
</dbReference>
<feature type="chain" id="PRO_5020224677" description="Prenylcysteine lyase domain-containing protein" evidence="1">
    <location>
        <begin position="19"/>
        <end position="150"/>
    </location>
</feature>
<dbReference type="SUPFAM" id="SSF51905">
    <property type="entry name" value="FAD/NAD(P)-binding domain"/>
    <property type="match status" value="1"/>
</dbReference>
<protein>
    <recommendedName>
        <fullName evidence="4">Prenylcysteine lyase domain-containing protein</fullName>
    </recommendedName>
</protein>
<evidence type="ECO:0008006" key="4">
    <source>
        <dbReference type="Google" id="ProtNLM"/>
    </source>
</evidence>
<sequence>MKLTRLIGVVFAACQAAARENEQVVFAGRENAVAPLSVAIIGAGAGGASTAYHLRKFAAASGFAVNITVFERNDYIGGRSTTVDVYDDPMNPVELGASIFVKANHILESAVTAVCSIFPTPQAPKYHLGMSLFNSGGKGIDDKTGAISHA</sequence>
<dbReference type="Gene3D" id="3.50.50.60">
    <property type="entry name" value="FAD/NAD(P)-binding domain"/>
    <property type="match status" value="1"/>
</dbReference>
<gene>
    <name evidence="2" type="ORF">B0A54_05453</name>
</gene>
<accession>A0A4U0V4M9</accession>
<dbReference type="Pfam" id="PF13450">
    <property type="entry name" value="NAD_binding_8"/>
    <property type="match status" value="1"/>
</dbReference>
<dbReference type="GO" id="GO:0030327">
    <property type="term" value="P:prenylated protein catabolic process"/>
    <property type="evidence" value="ECO:0007669"/>
    <property type="project" value="TreeGrafter"/>
</dbReference>
<dbReference type="InterPro" id="IPR017046">
    <property type="entry name" value="Prenylcysteine_Oxase1"/>
</dbReference>
<dbReference type="STRING" id="329885.A0A4U0V4M9"/>
<name>A0A4U0V4M9_9PEZI</name>